<keyword evidence="4" id="KW-1185">Reference proteome</keyword>
<feature type="compositionally biased region" description="Basic and acidic residues" evidence="1">
    <location>
        <begin position="1"/>
        <end position="10"/>
    </location>
</feature>
<dbReference type="PANTHER" id="PTHR35910">
    <property type="entry name" value="2EXR DOMAIN-CONTAINING PROTEIN"/>
    <property type="match status" value="1"/>
</dbReference>
<accession>A0A9P7QVJ5</accession>
<name>A0A9P7QVJ5_9PEZI</name>
<evidence type="ECO:0000313" key="4">
    <source>
        <dbReference type="Proteomes" id="UP000699042"/>
    </source>
</evidence>
<dbReference type="Pfam" id="PF20150">
    <property type="entry name" value="2EXR"/>
    <property type="match status" value="1"/>
</dbReference>
<evidence type="ECO:0000256" key="1">
    <source>
        <dbReference type="SAM" id="MobiDB-lite"/>
    </source>
</evidence>
<reference evidence="3" key="1">
    <citation type="submission" date="2021-05" db="EMBL/GenBank/DDBJ databases">
        <title>Comparative genomics of three Colletotrichum scovillei strains and genetic complementation revealed genes involved fungal growth and virulence on chili pepper.</title>
        <authorList>
            <person name="Hsieh D.-K."/>
            <person name="Chuang S.-C."/>
            <person name="Chen C.-Y."/>
            <person name="Chao Y.-T."/>
            <person name="Lu M.-Y.J."/>
            <person name="Lee M.-H."/>
            <person name="Shih M.-C."/>
        </authorList>
    </citation>
    <scope>NUCLEOTIDE SEQUENCE</scope>
    <source>
        <strain evidence="3">Coll-153</strain>
    </source>
</reference>
<dbReference type="Proteomes" id="UP000699042">
    <property type="component" value="Unassembled WGS sequence"/>
</dbReference>
<feature type="region of interest" description="Disordered" evidence="1">
    <location>
        <begin position="1"/>
        <end position="20"/>
    </location>
</feature>
<organism evidence="3 4">
    <name type="scientific">Colletotrichum scovillei</name>
    <dbReference type="NCBI Taxonomy" id="1209932"/>
    <lineage>
        <taxon>Eukaryota</taxon>
        <taxon>Fungi</taxon>
        <taxon>Dikarya</taxon>
        <taxon>Ascomycota</taxon>
        <taxon>Pezizomycotina</taxon>
        <taxon>Sordariomycetes</taxon>
        <taxon>Hypocreomycetidae</taxon>
        <taxon>Glomerellales</taxon>
        <taxon>Glomerellaceae</taxon>
        <taxon>Colletotrichum</taxon>
        <taxon>Colletotrichum acutatum species complex</taxon>
    </lineage>
</organism>
<dbReference type="PANTHER" id="PTHR35910:SF6">
    <property type="entry name" value="2EXR DOMAIN-CONTAINING PROTEIN"/>
    <property type="match status" value="1"/>
</dbReference>
<evidence type="ECO:0000259" key="2">
    <source>
        <dbReference type="Pfam" id="PF20150"/>
    </source>
</evidence>
<feature type="domain" description="2EXR" evidence="2">
    <location>
        <begin position="52"/>
        <end position="112"/>
    </location>
</feature>
<dbReference type="EMBL" id="JAESDN010000011">
    <property type="protein sequence ID" value="KAG7043958.1"/>
    <property type="molecule type" value="Genomic_DNA"/>
</dbReference>
<sequence>MLHGRDDRFEQPMSKRRNDSTNCCCCQPLTQGTRQLLTSTRATVTRACAMDFHLFGELPPEIRAEIWKLSLPEVEPEVCIVPSTCDTPQSLLVYTAFPVLMHVCHESRQFVQNSRLSGINLMRPRSAIDTIDFPVPFRPYQPELDTLFCQNQGPASLEDIASEDDFEHVIQETRHLAIPGEKEFLDLVAWVLTFYFPKLETLSVVVGDPSNGSCFGSYFDTPKTRCKLRQINAGGTHIYKVDVKDLDGTQTWDPSHLSRCMAEYTQELEKIIEECFNDMDRTLRRAHRWWNRESKTFRRVQYLTQTFVEYEAGSTFRLESIFS</sequence>
<proteinExistence type="predicted"/>
<evidence type="ECO:0000313" key="3">
    <source>
        <dbReference type="EMBL" id="KAG7043958.1"/>
    </source>
</evidence>
<dbReference type="InterPro" id="IPR045518">
    <property type="entry name" value="2EXR"/>
</dbReference>
<gene>
    <name evidence="3" type="ORF">JMJ77_011778</name>
</gene>
<protein>
    <recommendedName>
        <fullName evidence="2">2EXR domain-containing protein</fullName>
    </recommendedName>
</protein>
<comment type="caution">
    <text evidence="3">The sequence shown here is derived from an EMBL/GenBank/DDBJ whole genome shotgun (WGS) entry which is preliminary data.</text>
</comment>
<dbReference type="AlphaFoldDB" id="A0A9P7QVJ5"/>